<dbReference type="EMBL" id="LNVX01000226">
    <property type="protein sequence ID" value="OEG71291.1"/>
    <property type="molecule type" value="Genomic_DNA"/>
</dbReference>
<proteinExistence type="predicted"/>
<evidence type="ECO:0000313" key="3">
    <source>
        <dbReference type="EMBL" id="OEG71291.1"/>
    </source>
</evidence>
<dbReference type="Proteomes" id="UP000095237">
    <property type="component" value="Unassembled WGS sequence"/>
</dbReference>
<dbReference type="EMBL" id="LNVX01000228">
    <property type="protein sequence ID" value="OEG71190.1"/>
    <property type="molecule type" value="Genomic_DNA"/>
</dbReference>
<sequence>MLLLQVSRSDSNCKKAKSECEYYKAECKRAERYRIINEIGDFLDKGPGPEYFIIMSVSNGESFTIFVQQKIASVKMQSVFVF</sequence>
<accession>A0A1E5IL21</accession>
<dbReference type="AlphaFoldDB" id="A0A1E5IL21"/>
<name>A0A1E5IL21_ENDTX</name>
<evidence type="ECO:0000313" key="2">
    <source>
        <dbReference type="EMBL" id="OEG71190.1"/>
    </source>
</evidence>
<reference evidence="2 4" key="1">
    <citation type="submission" date="2015-11" db="EMBL/GenBank/DDBJ databases">
        <title>Evidence for parallel genomic evolution in an endosymbiosis of termite gut flagellates.</title>
        <authorList>
            <person name="Zheng H."/>
        </authorList>
    </citation>
    <scope>NUCLEOTIDE SEQUENCE [LARGE SCALE GENOMIC DNA]</scope>
    <source>
        <strain evidence="2 4">CET450</strain>
    </source>
</reference>
<comment type="caution">
    <text evidence="2">The sequence shown here is derived from an EMBL/GenBank/DDBJ whole genome shotgun (WGS) entry which is preliminary data.</text>
</comment>
<evidence type="ECO:0000313" key="4">
    <source>
        <dbReference type="Proteomes" id="UP000095237"/>
    </source>
</evidence>
<keyword evidence="4" id="KW-1185">Reference proteome</keyword>
<organism evidence="2 4">
    <name type="scientific">Endomicrobium trichonymphae</name>
    <dbReference type="NCBI Taxonomy" id="1408204"/>
    <lineage>
        <taxon>Bacteria</taxon>
        <taxon>Pseudomonadati</taxon>
        <taxon>Elusimicrobiota</taxon>
        <taxon>Endomicrobiia</taxon>
        <taxon>Endomicrobiales</taxon>
        <taxon>Endomicrobiaceae</taxon>
        <taxon>Candidatus Endomicrobiellum</taxon>
    </lineage>
</organism>
<protein>
    <submittedName>
        <fullName evidence="2">Uncharacterized protein</fullName>
    </submittedName>
</protein>
<gene>
    <name evidence="3" type="ORF">ATZ36_02850</name>
    <name evidence="1" type="ORF">ATZ36_04275</name>
    <name evidence="2" type="ORF">ATZ36_16155</name>
</gene>
<dbReference type="EMBL" id="LNVX01000325">
    <property type="protein sequence ID" value="OEG70468.1"/>
    <property type="molecule type" value="Genomic_DNA"/>
</dbReference>
<evidence type="ECO:0000313" key="1">
    <source>
        <dbReference type="EMBL" id="OEG70468.1"/>
    </source>
</evidence>